<evidence type="ECO:0008006" key="4">
    <source>
        <dbReference type="Google" id="ProtNLM"/>
    </source>
</evidence>
<dbReference type="GO" id="GO:0031514">
    <property type="term" value="C:motile cilium"/>
    <property type="evidence" value="ECO:0007669"/>
    <property type="project" value="TreeGrafter"/>
</dbReference>
<gene>
    <name evidence="2" type="ORF">PLEPLA_LOCUS12945</name>
</gene>
<accession>A0A9N7U587</accession>
<feature type="compositionally biased region" description="Basic and acidic residues" evidence="1">
    <location>
        <begin position="277"/>
        <end position="287"/>
    </location>
</feature>
<dbReference type="GO" id="GO:0060271">
    <property type="term" value="P:cilium assembly"/>
    <property type="evidence" value="ECO:0007669"/>
    <property type="project" value="TreeGrafter"/>
</dbReference>
<feature type="region of interest" description="Disordered" evidence="1">
    <location>
        <begin position="273"/>
        <end position="296"/>
    </location>
</feature>
<dbReference type="Pfam" id="PF24569">
    <property type="entry name" value="CFAP161"/>
    <property type="match status" value="1"/>
</dbReference>
<keyword evidence="3" id="KW-1185">Reference proteome</keyword>
<dbReference type="AlphaFoldDB" id="A0A9N7U587"/>
<evidence type="ECO:0000256" key="1">
    <source>
        <dbReference type="SAM" id="MobiDB-lite"/>
    </source>
</evidence>
<evidence type="ECO:0000313" key="3">
    <source>
        <dbReference type="Proteomes" id="UP001153269"/>
    </source>
</evidence>
<protein>
    <recommendedName>
        <fullName evidence="4">Cilia- and flagella-associated protein 161</fullName>
    </recommendedName>
</protein>
<organism evidence="2 3">
    <name type="scientific">Pleuronectes platessa</name>
    <name type="common">European plaice</name>
    <dbReference type="NCBI Taxonomy" id="8262"/>
    <lineage>
        <taxon>Eukaryota</taxon>
        <taxon>Metazoa</taxon>
        <taxon>Chordata</taxon>
        <taxon>Craniata</taxon>
        <taxon>Vertebrata</taxon>
        <taxon>Euteleostomi</taxon>
        <taxon>Actinopterygii</taxon>
        <taxon>Neopterygii</taxon>
        <taxon>Teleostei</taxon>
        <taxon>Neoteleostei</taxon>
        <taxon>Acanthomorphata</taxon>
        <taxon>Carangaria</taxon>
        <taxon>Pleuronectiformes</taxon>
        <taxon>Pleuronectoidei</taxon>
        <taxon>Pleuronectidae</taxon>
        <taxon>Pleuronectes</taxon>
    </lineage>
</organism>
<sequence>MAQRTVFSSNVKVGNWNEELLRQEESKKAYLDKKERGQLVTQKIDFLKQNMLGPVNLSITTDGRLHFGDVVMLVNMGGENRECSAVSINADVNNLIRIPSPGIQSPCGVSAGRGILPCRRTAFIITSVDRSPEGSTLLYEQSFALTTTSGFARGLYLTSDIKSFGKCALISRLQEVTLVEEGSFLSWWKIVHFDPQERLEYEGQPVPADVKVVIIHCKTNQALAVMGDHIRLGMTTYGKEYEVTAHTFLDSHKVEEDKNHWILCNPDPAGAGLVPLDHPESADDNKEPTQGNTDGI</sequence>
<dbReference type="InterPro" id="IPR055325">
    <property type="entry name" value="CF161"/>
</dbReference>
<name>A0A9N7U587_PLEPL</name>
<proteinExistence type="predicted"/>
<evidence type="ECO:0000313" key="2">
    <source>
        <dbReference type="EMBL" id="CAB1425015.1"/>
    </source>
</evidence>
<dbReference type="Proteomes" id="UP001153269">
    <property type="component" value="Unassembled WGS sequence"/>
</dbReference>
<dbReference type="EMBL" id="CADEAL010000775">
    <property type="protein sequence ID" value="CAB1425015.1"/>
    <property type="molecule type" value="Genomic_DNA"/>
</dbReference>
<dbReference type="PANTHER" id="PTHR24274">
    <property type="entry name" value="CILIA- AND FLAGELLA-ASSOCIATED PROTEIN 161"/>
    <property type="match status" value="1"/>
</dbReference>
<dbReference type="PANTHER" id="PTHR24274:SF1">
    <property type="entry name" value="CILIA- AND FLAGELLA-ASSOCIATED PROTEIN 161"/>
    <property type="match status" value="1"/>
</dbReference>
<comment type="caution">
    <text evidence="2">The sequence shown here is derived from an EMBL/GenBank/DDBJ whole genome shotgun (WGS) entry which is preliminary data.</text>
</comment>
<reference evidence="2" key="1">
    <citation type="submission" date="2020-03" db="EMBL/GenBank/DDBJ databases">
        <authorList>
            <person name="Weist P."/>
        </authorList>
    </citation>
    <scope>NUCLEOTIDE SEQUENCE</scope>
</reference>
<dbReference type="Gene3D" id="2.80.10.50">
    <property type="match status" value="1"/>
</dbReference>